<dbReference type="GO" id="GO:0006782">
    <property type="term" value="P:protoporphyrinogen IX biosynthetic process"/>
    <property type="evidence" value="ECO:0007669"/>
    <property type="project" value="UniProtKB-UniPathway"/>
</dbReference>
<dbReference type="InterPro" id="IPR036108">
    <property type="entry name" value="4pyrrol_syn_uPrphyn_synt_sf"/>
</dbReference>
<dbReference type="PANTHER" id="PTHR12390">
    <property type="entry name" value="UROPORPHYRINOGEN III SYNTHASE"/>
    <property type="match status" value="1"/>
</dbReference>
<feature type="domain" description="Tetrapyrrole biosynthesis uroporphyrinogen III synthase" evidence="1">
    <location>
        <begin position="44"/>
        <end position="303"/>
    </location>
</feature>
<reference evidence="2 3" key="1">
    <citation type="journal article" date="2018" name="PLoS Genet.">
        <title>Repeat elements organise 3D genome structure and mediate transcription in the filamentous fungus Epichloe festucae.</title>
        <authorList>
            <person name="Winter D.J."/>
            <person name="Ganley A.R.D."/>
            <person name="Young C.A."/>
            <person name="Liachko I."/>
            <person name="Schardl C.L."/>
            <person name="Dupont P.Y."/>
            <person name="Berry D."/>
            <person name="Ram A."/>
            <person name="Scott B."/>
            <person name="Cox M.P."/>
        </authorList>
    </citation>
    <scope>NUCLEOTIDE SEQUENCE [LARGE SCALE GENOMIC DNA]</scope>
    <source>
        <strain evidence="2 3">Fl1</strain>
    </source>
</reference>
<gene>
    <name evidence="2" type="ORF">C2857_002946</name>
</gene>
<dbReference type="AlphaFoldDB" id="A0A7S9KKC0"/>
<evidence type="ECO:0000313" key="2">
    <source>
        <dbReference type="EMBL" id="QPG93833.1"/>
    </source>
</evidence>
<evidence type="ECO:0000313" key="3">
    <source>
        <dbReference type="Proteomes" id="UP000594364"/>
    </source>
</evidence>
<dbReference type="InterPro" id="IPR003754">
    <property type="entry name" value="4pyrrol_synth_uPrphyn_synth"/>
</dbReference>
<keyword evidence="3" id="KW-1185">Reference proteome</keyword>
<dbReference type="GO" id="GO:0004852">
    <property type="term" value="F:uroporphyrinogen-III synthase activity"/>
    <property type="evidence" value="ECO:0007669"/>
    <property type="project" value="InterPro"/>
</dbReference>
<dbReference type="CDD" id="cd06578">
    <property type="entry name" value="HemD"/>
    <property type="match status" value="1"/>
</dbReference>
<dbReference type="Proteomes" id="UP000594364">
    <property type="component" value="Chromosome 1"/>
</dbReference>
<dbReference type="FunFam" id="3.40.50.10090:FF:000011">
    <property type="entry name" value="Uroporphyrinogen-III synthase (UroS), putative"/>
    <property type="match status" value="1"/>
</dbReference>
<dbReference type="PANTHER" id="PTHR12390:SF0">
    <property type="entry name" value="UROPORPHYRINOGEN-III SYNTHASE"/>
    <property type="match status" value="1"/>
</dbReference>
<dbReference type="Gene3D" id="3.40.50.10090">
    <property type="match status" value="2"/>
</dbReference>
<dbReference type="OrthoDB" id="5595751at2759"/>
<protein>
    <recommendedName>
        <fullName evidence="1">Tetrapyrrole biosynthesis uroporphyrinogen III synthase domain-containing protein</fullName>
    </recommendedName>
</protein>
<dbReference type="GO" id="GO:0005829">
    <property type="term" value="C:cytosol"/>
    <property type="evidence" value="ECO:0007669"/>
    <property type="project" value="TreeGrafter"/>
</dbReference>
<sequence length="337" mass="37379">MGADSSGVMNVPVLLLKTKSIPSDSYEETLSSLRFSKGKIDGKFDPHFLPVLQHRFDDEGISTVRSLLLAQKISGRCDAKYGGFIFTSQRAVEAFSQVIRDDKESEIATDWSHLHKVPIYSVGPATTRALSAVQYQPPLQIFGEHTGNGEALAKYILEHYRQWYPDRDTLPPLLFLVGEQRRDIIPRMLMDLDLAIDKRIQVDEVVVYGTGVMESFPADFGTMLKETSRALERWVVVFSPTGCDAMLQGLGILDPNSGIIDLNGRDGKTFVATIGPTTKAHLVNMFAFEPDVCAERPSPDGILRGMINFSSLGGRAELSTSSTLEEQESSSTWWKEL</sequence>
<proteinExistence type="predicted"/>
<organism evidence="2 3">
    <name type="scientific">Epichloe festucae (strain Fl1)</name>
    <dbReference type="NCBI Taxonomy" id="877507"/>
    <lineage>
        <taxon>Eukaryota</taxon>
        <taxon>Fungi</taxon>
        <taxon>Dikarya</taxon>
        <taxon>Ascomycota</taxon>
        <taxon>Pezizomycotina</taxon>
        <taxon>Sordariomycetes</taxon>
        <taxon>Hypocreomycetidae</taxon>
        <taxon>Hypocreales</taxon>
        <taxon>Clavicipitaceae</taxon>
        <taxon>Epichloe</taxon>
    </lineage>
</organism>
<dbReference type="UniPathway" id="UPA00251">
    <property type="reaction ID" value="UER00320"/>
</dbReference>
<dbReference type="InterPro" id="IPR039793">
    <property type="entry name" value="UROS/Hem4"/>
</dbReference>
<dbReference type="Pfam" id="PF02602">
    <property type="entry name" value="HEM4"/>
    <property type="match status" value="1"/>
</dbReference>
<name>A0A7S9KKC0_EPIFF</name>
<dbReference type="SUPFAM" id="SSF69618">
    <property type="entry name" value="HemD-like"/>
    <property type="match status" value="1"/>
</dbReference>
<dbReference type="EMBL" id="CP031385">
    <property type="protein sequence ID" value="QPG93833.1"/>
    <property type="molecule type" value="Genomic_DNA"/>
</dbReference>
<evidence type="ECO:0000259" key="1">
    <source>
        <dbReference type="Pfam" id="PF02602"/>
    </source>
</evidence>
<dbReference type="GO" id="GO:0006780">
    <property type="term" value="P:uroporphyrinogen III biosynthetic process"/>
    <property type="evidence" value="ECO:0007669"/>
    <property type="project" value="InterPro"/>
</dbReference>
<accession>A0A7S9KKC0</accession>